<feature type="non-terminal residue" evidence="2">
    <location>
        <position position="26"/>
    </location>
</feature>
<sequence>ANSSRYSMRSRLFSAPMQAISEGETE</sequence>
<feature type="non-terminal residue" evidence="2">
    <location>
        <position position="1"/>
    </location>
</feature>
<organism evidence="2">
    <name type="scientific">Tetraodon nigroviridis</name>
    <name type="common">Spotted green pufferfish</name>
    <name type="synonym">Chelonodon nigroviridis</name>
    <dbReference type="NCBI Taxonomy" id="99883"/>
    <lineage>
        <taxon>Eukaryota</taxon>
        <taxon>Metazoa</taxon>
        <taxon>Chordata</taxon>
        <taxon>Craniata</taxon>
        <taxon>Vertebrata</taxon>
        <taxon>Euteleostomi</taxon>
        <taxon>Actinopterygii</taxon>
        <taxon>Neopterygii</taxon>
        <taxon>Teleostei</taxon>
        <taxon>Neoteleostei</taxon>
        <taxon>Acanthomorphata</taxon>
        <taxon>Eupercaria</taxon>
        <taxon>Tetraodontiformes</taxon>
        <taxon>Tetradontoidea</taxon>
        <taxon>Tetraodontidae</taxon>
        <taxon>Tetraodon</taxon>
    </lineage>
</organism>
<dbReference type="Pfam" id="PF15273">
    <property type="entry name" value="NHS"/>
    <property type="match status" value="1"/>
</dbReference>
<evidence type="ECO:0000256" key="1">
    <source>
        <dbReference type="SAM" id="MobiDB-lite"/>
    </source>
</evidence>
<dbReference type="InterPro" id="IPR024845">
    <property type="entry name" value="NHS-like"/>
</dbReference>
<protein>
    <submittedName>
        <fullName evidence="2">(spotted green pufferfish) hypothetical protein</fullName>
    </submittedName>
</protein>
<comment type="caution">
    <text evidence="2">The sequence shown here is derived from an EMBL/GenBank/DDBJ whole genome shotgun (WGS) entry which is preliminary data.</text>
</comment>
<name>Q4RD24_TETNG</name>
<dbReference type="EMBL" id="CAAE01017534">
    <property type="protein sequence ID" value="CAG13708.1"/>
    <property type="molecule type" value="Genomic_DNA"/>
</dbReference>
<dbReference type="KEGG" id="tng:GSTEN00038605G001"/>
<dbReference type="AlphaFoldDB" id="Q4RD24"/>
<feature type="region of interest" description="Disordered" evidence="1">
    <location>
        <begin position="1"/>
        <end position="26"/>
    </location>
</feature>
<accession>Q4RD24</accession>
<proteinExistence type="predicted"/>
<dbReference type="HOGENOM" id="CLU_004752_0_0_1"/>
<reference evidence="2" key="2">
    <citation type="submission" date="2004-02" db="EMBL/GenBank/DDBJ databases">
        <authorList>
            <consortium name="Genoscope"/>
            <consortium name="Whitehead Institute Centre for Genome Research"/>
        </authorList>
    </citation>
    <scope>NUCLEOTIDE SEQUENCE</scope>
</reference>
<gene>
    <name evidence="2" type="ORF">GSTENG00038605001</name>
</gene>
<reference evidence="2" key="1">
    <citation type="journal article" date="2004" name="Nature">
        <title>Genome duplication in the teleost fish Tetraodon nigroviridis reveals the early vertebrate proto-karyotype.</title>
        <authorList>
            <person name="Jaillon O."/>
            <person name="Aury J.-M."/>
            <person name="Brunet F."/>
            <person name="Petit J.-L."/>
            <person name="Stange-Thomann N."/>
            <person name="Mauceli E."/>
            <person name="Bouneau L."/>
            <person name="Fischer C."/>
            <person name="Ozouf-Costaz C."/>
            <person name="Bernot A."/>
            <person name="Nicaud S."/>
            <person name="Jaffe D."/>
            <person name="Fisher S."/>
            <person name="Lutfalla G."/>
            <person name="Dossat C."/>
            <person name="Segurens B."/>
            <person name="Dasilva C."/>
            <person name="Salanoubat M."/>
            <person name="Levy M."/>
            <person name="Boudet N."/>
            <person name="Castellano S."/>
            <person name="Anthouard V."/>
            <person name="Jubin C."/>
            <person name="Castelli V."/>
            <person name="Katinka M."/>
            <person name="Vacherie B."/>
            <person name="Biemont C."/>
            <person name="Skalli Z."/>
            <person name="Cattolico L."/>
            <person name="Poulain J."/>
            <person name="De Berardinis V."/>
            <person name="Cruaud C."/>
            <person name="Duprat S."/>
            <person name="Brottier P."/>
            <person name="Coutanceau J.-P."/>
            <person name="Gouzy J."/>
            <person name="Parra G."/>
            <person name="Lardier G."/>
            <person name="Chapple C."/>
            <person name="McKernan K.J."/>
            <person name="McEwan P."/>
            <person name="Bosak S."/>
            <person name="Kellis M."/>
            <person name="Volff J.-N."/>
            <person name="Guigo R."/>
            <person name="Zody M.C."/>
            <person name="Mesirov J."/>
            <person name="Lindblad-Toh K."/>
            <person name="Birren B."/>
            <person name="Nusbaum C."/>
            <person name="Kahn D."/>
            <person name="Robinson-Rechavi M."/>
            <person name="Laudet V."/>
            <person name="Schachter V."/>
            <person name="Quetier F."/>
            <person name="Saurin W."/>
            <person name="Scarpelli C."/>
            <person name="Wincker P."/>
            <person name="Lander E.S."/>
            <person name="Weissenbach J."/>
            <person name="Roest Crollius H."/>
        </authorList>
    </citation>
    <scope>NUCLEOTIDE SEQUENCE [LARGE SCALE GENOMIC DNA]</scope>
</reference>
<evidence type="ECO:0000313" key="2">
    <source>
        <dbReference type="EMBL" id="CAG13708.1"/>
    </source>
</evidence>